<organism evidence="1 2">
    <name type="scientific">Mucilaginibacter auburnensis</name>
    <dbReference type="NCBI Taxonomy" id="1457233"/>
    <lineage>
        <taxon>Bacteria</taxon>
        <taxon>Pseudomonadati</taxon>
        <taxon>Bacteroidota</taxon>
        <taxon>Sphingobacteriia</taxon>
        <taxon>Sphingobacteriales</taxon>
        <taxon>Sphingobacteriaceae</taxon>
        <taxon>Mucilaginibacter</taxon>
    </lineage>
</organism>
<reference evidence="1 2" key="1">
    <citation type="submission" date="2017-11" db="EMBL/GenBank/DDBJ databases">
        <title>Genomic Encyclopedia of Archaeal and Bacterial Type Strains, Phase II (KMG-II): From Individual Species to Whole Genera.</title>
        <authorList>
            <person name="Goeker M."/>
        </authorList>
    </citation>
    <scope>NUCLEOTIDE SEQUENCE [LARGE SCALE GENOMIC DNA]</scope>
    <source>
        <strain evidence="1 2">DSM 28175</strain>
    </source>
</reference>
<sequence length="206" mass="23584">MEPTSDKTIITGFYREIVRERRSELIPQYVQENYVQHSPMGKDGRQGLVQMVEFLKKLPPVPENEPTPIVHLIGQDDLVAAHLDIHFMGKHIKVIELFRVEDGKAAEHWEVTEELTDATQPFIKLALNSRVSSPLDFLEGVYKQQDIVIHRIIKEGELMAIHAQAKDGANSIALFDIYQFKADKLIGHWHVKQPVPEMMPHSNGMF</sequence>
<dbReference type="Gene3D" id="3.10.450.50">
    <property type="match status" value="2"/>
</dbReference>
<dbReference type="OrthoDB" id="9812089at2"/>
<dbReference type="Pfam" id="PF07366">
    <property type="entry name" value="SnoaL"/>
    <property type="match status" value="1"/>
</dbReference>
<name>A0A2H9VTS6_9SPHI</name>
<dbReference type="SUPFAM" id="SSF54427">
    <property type="entry name" value="NTF2-like"/>
    <property type="match status" value="1"/>
</dbReference>
<comment type="caution">
    <text evidence="1">The sequence shown here is derived from an EMBL/GenBank/DDBJ whole genome shotgun (WGS) entry which is preliminary data.</text>
</comment>
<protein>
    <submittedName>
        <fullName evidence="1">Putative SnoaL-like aldol condensation-catalyzing enzyme</fullName>
    </submittedName>
</protein>
<accession>A0A2H9VTS6</accession>
<dbReference type="InterPro" id="IPR032710">
    <property type="entry name" value="NTF2-like_dom_sf"/>
</dbReference>
<dbReference type="AlphaFoldDB" id="A0A2H9VTS6"/>
<gene>
    <name evidence="1" type="ORF">CLV57_1228</name>
</gene>
<dbReference type="RefSeq" id="WP_100340420.1">
    <property type="nucleotide sequence ID" value="NZ_PGFJ01000001.1"/>
</dbReference>
<dbReference type="Proteomes" id="UP000242687">
    <property type="component" value="Unassembled WGS sequence"/>
</dbReference>
<evidence type="ECO:0000313" key="1">
    <source>
        <dbReference type="EMBL" id="PJJ84218.1"/>
    </source>
</evidence>
<evidence type="ECO:0000313" key="2">
    <source>
        <dbReference type="Proteomes" id="UP000242687"/>
    </source>
</evidence>
<dbReference type="GO" id="GO:0030638">
    <property type="term" value="P:polyketide metabolic process"/>
    <property type="evidence" value="ECO:0007669"/>
    <property type="project" value="InterPro"/>
</dbReference>
<dbReference type="EMBL" id="PGFJ01000001">
    <property type="protein sequence ID" value="PJJ84218.1"/>
    <property type="molecule type" value="Genomic_DNA"/>
</dbReference>
<keyword evidence="2" id="KW-1185">Reference proteome</keyword>
<dbReference type="InterPro" id="IPR009959">
    <property type="entry name" value="Cyclase_SnoaL-like"/>
</dbReference>
<proteinExistence type="predicted"/>